<evidence type="ECO:0000259" key="1">
    <source>
        <dbReference type="Pfam" id="PF12902"/>
    </source>
</evidence>
<organism evidence="2 3">
    <name type="scientific">Chromobacterium rhizoryzae</name>
    <dbReference type="NCBI Taxonomy" id="1778675"/>
    <lineage>
        <taxon>Bacteria</taxon>
        <taxon>Pseudomonadati</taxon>
        <taxon>Pseudomonadota</taxon>
        <taxon>Betaproteobacteria</taxon>
        <taxon>Neisseriales</taxon>
        <taxon>Chromobacteriaceae</taxon>
        <taxon>Chromobacterium</taxon>
    </lineage>
</organism>
<keyword evidence="3" id="KW-1185">Reference proteome</keyword>
<gene>
    <name evidence="2" type="ORF">D1345_00300</name>
</gene>
<dbReference type="PANTHER" id="PTHR34400:SF4">
    <property type="entry name" value="MEMBRANE PROTEIN"/>
    <property type="match status" value="1"/>
</dbReference>
<dbReference type="AlphaFoldDB" id="A0AAD0W6W9"/>
<feature type="domain" description="Iminophenyl-pyruvate dimer synthase" evidence="1">
    <location>
        <begin position="25"/>
        <end position="247"/>
    </location>
</feature>
<dbReference type="SUPFAM" id="SSF47240">
    <property type="entry name" value="Ferritin-like"/>
    <property type="match status" value="1"/>
</dbReference>
<dbReference type="KEGG" id="crz:D1345_00300"/>
<accession>A0AAD0W6W9</accession>
<dbReference type="InterPro" id="IPR026820">
    <property type="entry name" value="VioB/RebD_dom"/>
</dbReference>
<dbReference type="RefSeq" id="WP_019100019.1">
    <property type="nucleotide sequence ID" value="NZ_CP031968.1"/>
</dbReference>
<protein>
    <recommendedName>
        <fullName evidence="1">Iminophenyl-pyruvate dimer synthase domain-containing protein</fullName>
    </recommendedName>
</protein>
<dbReference type="Gene3D" id="1.20.1260.10">
    <property type="match status" value="1"/>
</dbReference>
<dbReference type="GeneID" id="58557763"/>
<dbReference type="InterPro" id="IPR009078">
    <property type="entry name" value="Ferritin-like_SF"/>
</dbReference>
<dbReference type="Pfam" id="PF12902">
    <property type="entry name" value="Ferritin-like"/>
    <property type="match status" value="1"/>
</dbReference>
<dbReference type="Proteomes" id="UP000259465">
    <property type="component" value="Chromosome"/>
</dbReference>
<proteinExistence type="predicted"/>
<evidence type="ECO:0000313" key="3">
    <source>
        <dbReference type="Proteomes" id="UP000259465"/>
    </source>
</evidence>
<reference evidence="2 3" key="1">
    <citation type="submission" date="2018-08" db="EMBL/GenBank/DDBJ databases">
        <title>Complete genome sequence of JP2-74.</title>
        <authorList>
            <person name="Wu L."/>
        </authorList>
    </citation>
    <scope>NUCLEOTIDE SEQUENCE [LARGE SCALE GENOMIC DNA]</scope>
    <source>
        <strain evidence="2 3">JP2-74</strain>
    </source>
</reference>
<evidence type="ECO:0000313" key="2">
    <source>
        <dbReference type="EMBL" id="AXT44742.1"/>
    </source>
</evidence>
<dbReference type="PANTHER" id="PTHR34400">
    <property type="match status" value="1"/>
</dbReference>
<sequence length="365" mass="40303">MLKIRQELMDELRQADHIQHVRTMLAGAVRLELSTIPTYLTALFSIKPGQNQEARALVQSVVVEEMLHMTLAANTLIAIGGNPRVVEDGQALNYPGPLPMCVDTGLIVSLKALSRQQAQEVFMEIERPDTQAILPGETQAYVDNQPGFDSIGRFYQAILERLQHLENHGHDCFAQPRLDEQVDVSQWFPHEVPGCPDGKVYDMASARAVIDTIVRQGEGVQVEDDWINPKEDAGGSYAHYFKFGEIYYGKRLIRDYASPSGWSYTGEPVPLDETGVFNLLPNAALSDYPAGSGAAISGAQFYQAYQNLLAALDRTFNGQPQQLDAAIGIMYELKLVAQKVMQNPVSSSVPDVVAAPPFMRLHQSS</sequence>
<dbReference type="InterPro" id="IPR012347">
    <property type="entry name" value="Ferritin-like"/>
</dbReference>
<dbReference type="EMBL" id="CP031968">
    <property type="protein sequence ID" value="AXT44742.1"/>
    <property type="molecule type" value="Genomic_DNA"/>
</dbReference>
<name>A0AAD0W6W9_9NEIS</name>